<dbReference type="PANTHER" id="PTHR46179">
    <property type="entry name" value="ZINC FINGER PROTEIN"/>
    <property type="match status" value="1"/>
</dbReference>
<evidence type="ECO:0000259" key="2">
    <source>
        <dbReference type="SMART" id="SM00355"/>
    </source>
</evidence>
<organism evidence="3 4">
    <name type="scientific">Venturia nashicola</name>
    <dbReference type="NCBI Taxonomy" id="86259"/>
    <lineage>
        <taxon>Eukaryota</taxon>
        <taxon>Fungi</taxon>
        <taxon>Dikarya</taxon>
        <taxon>Ascomycota</taxon>
        <taxon>Pezizomycotina</taxon>
        <taxon>Dothideomycetes</taxon>
        <taxon>Pleosporomycetidae</taxon>
        <taxon>Venturiales</taxon>
        <taxon>Venturiaceae</taxon>
        <taxon>Venturia</taxon>
    </lineage>
</organism>
<evidence type="ECO:0000313" key="3">
    <source>
        <dbReference type="EMBL" id="TID13920.1"/>
    </source>
</evidence>
<dbReference type="Gene3D" id="3.30.160.60">
    <property type="entry name" value="Classic Zinc Finger"/>
    <property type="match status" value="1"/>
</dbReference>
<feature type="region of interest" description="Disordered" evidence="1">
    <location>
        <begin position="1"/>
        <end position="29"/>
    </location>
</feature>
<dbReference type="STRING" id="86259.A0A4Z1NJA1"/>
<keyword evidence="4" id="KW-1185">Reference proteome</keyword>
<dbReference type="InterPro" id="IPR051061">
    <property type="entry name" value="Zinc_finger_trans_reg"/>
</dbReference>
<feature type="domain" description="C2H2-type" evidence="2">
    <location>
        <begin position="215"/>
        <end position="243"/>
    </location>
</feature>
<accession>A0A4Z1NJA1</accession>
<feature type="region of interest" description="Disordered" evidence="1">
    <location>
        <begin position="89"/>
        <end position="170"/>
    </location>
</feature>
<dbReference type="Proteomes" id="UP000298493">
    <property type="component" value="Unassembled WGS sequence"/>
</dbReference>
<comment type="caution">
    <text evidence="3">The sequence shown here is derived from an EMBL/GenBank/DDBJ whole genome shotgun (WGS) entry which is preliminary data.</text>
</comment>
<evidence type="ECO:0000256" key="1">
    <source>
        <dbReference type="SAM" id="MobiDB-lite"/>
    </source>
</evidence>
<dbReference type="GO" id="GO:0005634">
    <property type="term" value="C:nucleus"/>
    <property type="evidence" value="ECO:0007669"/>
    <property type="project" value="TreeGrafter"/>
</dbReference>
<dbReference type="PANTHER" id="PTHR46179:SF19">
    <property type="entry name" value="C2H2 FINGER DOMAIN TRANSCRIPTION FACTOR (EUROFUNG)-RELATED"/>
    <property type="match status" value="1"/>
</dbReference>
<dbReference type="GO" id="GO:0006357">
    <property type="term" value="P:regulation of transcription by RNA polymerase II"/>
    <property type="evidence" value="ECO:0007669"/>
    <property type="project" value="TreeGrafter"/>
</dbReference>
<protein>
    <recommendedName>
        <fullName evidence="2">C2H2-type domain-containing protein</fullName>
    </recommendedName>
</protein>
<name>A0A4Z1NJA1_9PEZI</name>
<dbReference type="AlphaFoldDB" id="A0A4Z1NJA1"/>
<proteinExistence type="predicted"/>
<sequence length="279" mass="30610">MFPHHQEEEYDAYYNPPTTTSYSSTQSSYSTAGSYSSLTQIPYPAHPQVSYPPESSIIAPPPGAWSEASSIEAFTQHIFYEEPQSLYQPAQPSWQAPPTMEPPPLSAYRSTQESYGYVPPTAAQISPYAPPGPVQATGEARAQSLHSVDDSGTGGEEDEDTFSRGSSPGQSDLSAYGYLNEKGTWSCAYPGCTSRAVFTRGCDLRKHHKRHTKSFFCRYPSCSQSTGGGFSSKKDLARHEAKHNPGVVCEWEGCDRIFSRVDNMVRSIPNLPSIVVNNN</sequence>
<evidence type="ECO:0000313" key="4">
    <source>
        <dbReference type="Proteomes" id="UP000298493"/>
    </source>
</evidence>
<gene>
    <name evidence="3" type="ORF">E6O75_ATG07152</name>
</gene>
<dbReference type="EMBL" id="SNSC02000024">
    <property type="protein sequence ID" value="TID13920.1"/>
    <property type="molecule type" value="Genomic_DNA"/>
</dbReference>
<dbReference type="SMART" id="SM00355">
    <property type="entry name" value="ZnF_C2H2"/>
    <property type="match status" value="2"/>
</dbReference>
<dbReference type="InterPro" id="IPR013087">
    <property type="entry name" value="Znf_C2H2_type"/>
</dbReference>
<reference evidence="3 4" key="1">
    <citation type="submission" date="2019-04" db="EMBL/GenBank/DDBJ databases">
        <title>High contiguity whole genome sequence and gene annotation resource for two Venturia nashicola isolates.</title>
        <authorList>
            <person name="Prokchorchik M."/>
            <person name="Won K."/>
            <person name="Lee Y."/>
            <person name="Choi E.D."/>
            <person name="Segonzac C."/>
            <person name="Sohn K.H."/>
        </authorList>
    </citation>
    <scope>NUCLEOTIDE SEQUENCE [LARGE SCALE GENOMIC DNA]</scope>
    <source>
        <strain evidence="3 4">PRI2</strain>
    </source>
</reference>
<feature type="compositionally biased region" description="Low complexity" evidence="1">
    <location>
        <begin position="18"/>
        <end position="29"/>
    </location>
</feature>
<feature type="domain" description="C2H2-type" evidence="2">
    <location>
        <begin position="185"/>
        <end position="211"/>
    </location>
</feature>